<dbReference type="InterPro" id="IPR037912">
    <property type="entry name" value="MCRS1"/>
</dbReference>
<dbReference type="SUPFAM" id="SSF49879">
    <property type="entry name" value="SMAD/FHA domain"/>
    <property type="match status" value="1"/>
</dbReference>
<dbReference type="eggNOG" id="KOG2293">
    <property type="taxonomic scope" value="Eukaryota"/>
</dbReference>
<dbReference type="GO" id="GO:0071339">
    <property type="term" value="C:MLL1 complex"/>
    <property type="evidence" value="ECO:0007669"/>
    <property type="project" value="InterPro"/>
</dbReference>
<reference evidence="3 4" key="1">
    <citation type="journal article" date="2012" name="Genome Biol.">
        <title>The genome of the polar eukaryotic microalga coccomyxa subellipsoidea reveals traits of cold adaptation.</title>
        <authorList>
            <person name="Blanc G."/>
            <person name="Agarkova I."/>
            <person name="Grimwood J."/>
            <person name="Kuo A."/>
            <person name="Brueggeman A."/>
            <person name="Dunigan D."/>
            <person name="Gurnon J."/>
            <person name="Ladunga I."/>
            <person name="Lindquist E."/>
            <person name="Lucas S."/>
            <person name="Pangilinan J."/>
            <person name="Proschold T."/>
            <person name="Salamov A."/>
            <person name="Schmutz J."/>
            <person name="Weeks D."/>
            <person name="Yamada T."/>
            <person name="Claverie J.M."/>
            <person name="Grigoriev I."/>
            <person name="Van Etten J."/>
            <person name="Lomsadze A."/>
            <person name="Borodovsky M."/>
        </authorList>
    </citation>
    <scope>NUCLEOTIDE SEQUENCE [LARGE SCALE GENOMIC DNA]</scope>
    <source>
        <strain evidence="3 4">C-169</strain>
    </source>
</reference>
<dbReference type="Proteomes" id="UP000007264">
    <property type="component" value="Unassembled WGS sequence"/>
</dbReference>
<dbReference type="OrthoDB" id="515769at2759"/>
<protein>
    <recommendedName>
        <fullName evidence="2">FHA domain-containing protein</fullName>
    </recommendedName>
</protein>
<feature type="domain" description="FHA" evidence="2">
    <location>
        <begin position="221"/>
        <end position="278"/>
    </location>
</feature>
<dbReference type="GO" id="GO:0002151">
    <property type="term" value="F:G-quadruplex RNA binding"/>
    <property type="evidence" value="ECO:0007669"/>
    <property type="project" value="InterPro"/>
</dbReference>
<dbReference type="Pfam" id="PF00498">
    <property type="entry name" value="FHA"/>
    <property type="match status" value="1"/>
</dbReference>
<dbReference type="PROSITE" id="PS50006">
    <property type="entry name" value="FHA_DOMAIN"/>
    <property type="match status" value="1"/>
</dbReference>
<dbReference type="InterPro" id="IPR000253">
    <property type="entry name" value="FHA_dom"/>
</dbReference>
<dbReference type="GO" id="GO:0044545">
    <property type="term" value="C:NSL complex"/>
    <property type="evidence" value="ECO:0007669"/>
    <property type="project" value="TreeGrafter"/>
</dbReference>
<feature type="compositionally biased region" description="Low complexity" evidence="1">
    <location>
        <begin position="12"/>
        <end position="22"/>
    </location>
</feature>
<dbReference type="PANTHER" id="PTHR13233:SF0">
    <property type="entry name" value="MICROSPHERULE PROTEIN 1"/>
    <property type="match status" value="1"/>
</dbReference>
<sequence length="324" mass="34119">MRARYHHFKAPDGAADADGSSSFQSLQTLLGKRKAQEAPAASTGEPQAAEGVHETTEVDVVMVEAEAAPSDQSSGSKQDGDGTEAARDGSAPRGDGAEGSNRVGPLSFGLWLDPAASLPQKEMRGNNADAGDPPTFSEAEDIVLADNGTPADAETLTTLRRQTRARLGRIARLEQACASTITLLHSLMAASASTARQLDRAGALAMLSGKRVRFVIKRSAFSIGRPTSSHGAVDVDLGREGDASRVSRHQARVALRPDGAFAVTNCGRRKLHINGCQVDRGQSAVMQHLSLLEVGGIRLLLHINHSAVRRLLARSSSFGDFPGS</sequence>
<comment type="caution">
    <text evidence="3">The sequence shown here is derived from an EMBL/GenBank/DDBJ whole genome shotgun (WGS) entry which is preliminary data.</text>
</comment>
<dbReference type="KEGG" id="csl:COCSUDRAFT_66884"/>
<proteinExistence type="predicted"/>
<dbReference type="RefSeq" id="XP_005645978.1">
    <property type="nucleotide sequence ID" value="XM_005645921.1"/>
</dbReference>
<evidence type="ECO:0000256" key="1">
    <source>
        <dbReference type="SAM" id="MobiDB-lite"/>
    </source>
</evidence>
<dbReference type="GO" id="GO:0045944">
    <property type="term" value="P:positive regulation of transcription by RNA polymerase II"/>
    <property type="evidence" value="ECO:0007669"/>
    <property type="project" value="TreeGrafter"/>
</dbReference>
<evidence type="ECO:0000313" key="4">
    <source>
        <dbReference type="Proteomes" id="UP000007264"/>
    </source>
</evidence>
<organism evidence="3 4">
    <name type="scientific">Coccomyxa subellipsoidea (strain C-169)</name>
    <name type="common">Green microalga</name>
    <dbReference type="NCBI Taxonomy" id="574566"/>
    <lineage>
        <taxon>Eukaryota</taxon>
        <taxon>Viridiplantae</taxon>
        <taxon>Chlorophyta</taxon>
        <taxon>core chlorophytes</taxon>
        <taxon>Trebouxiophyceae</taxon>
        <taxon>Trebouxiophyceae incertae sedis</taxon>
        <taxon>Coccomyxaceae</taxon>
        <taxon>Coccomyxa</taxon>
        <taxon>Coccomyxa subellipsoidea</taxon>
    </lineage>
</organism>
<dbReference type="GeneID" id="17039418"/>
<dbReference type="AlphaFoldDB" id="I0YSR5"/>
<dbReference type="GO" id="GO:0031011">
    <property type="term" value="C:Ino80 complex"/>
    <property type="evidence" value="ECO:0007669"/>
    <property type="project" value="InterPro"/>
</dbReference>
<dbReference type="STRING" id="574566.I0YSR5"/>
<keyword evidence="4" id="KW-1185">Reference proteome</keyword>
<dbReference type="PANTHER" id="PTHR13233">
    <property type="entry name" value="MICROSPHERULE PROTEIN 1"/>
    <property type="match status" value="1"/>
</dbReference>
<feature type="region of interest" description="Disordered" evidence="1">
    <location>
        <begin position="1"/>
        <end position="53"/>
    </location>
</feature>
<dbReference type="Gene3D" id="2.60.200.20">
    <property type="match status" value="1"/>
</dbReference>
<dbReference type="InterPro" id="IPR008984">
    <property type="entry name" value="SMAD_FHA_dom_sf"/>
</dbReference>
<evidence type="ECO:0000259" key="2">
    <source>
        <dbReference type="PROSITE" id="PS50006"/>
    </source>
</evidence>
<dbReference type="EMBL" id="AGSI01000012">
    <property type="protein sequence ID" value="EIE21434.1"/>
    <property type="molecule type" value="Genomic_DNA"/>
</dbReference>
<accession>I0YSR5</accession>
<feature type="compositionally biased region" description="Basic and acidic residues" evidence="1">
    <location>
        <begin position="78"/>
        <end position="87"/>
    </location>
</feature>
<name>I0YSR5_COCSC</name>
<feature type="region of interest" description="Disordered" evidence="1">
    <location>
        <begin position="67"/>
        <end position="108"/>
    </location>
</feature>
<evidence type="ECO:0000313" key="3">
    <source>
        <dbReference type="EMBL" id="EIE21434.1"/>
    </source>
</evidence>
<gene>
    <name evidence="3" type="ORF">COCSUDRAFT_66884</name>
</gene>
<feature type="compositionally biased region" description="Low complexity" evidence="1">
    <location>
        <begin position="67"/>
        <end position="77"/>
    </location>
</feature>